<organism evidence="6 7">
    <name type="scientific">Saccharolobus caldissimus</name>
    <dbReference type="NCBI Taxonomy" id="1702097"/>
    <lineage>
        <taxon>Archaea</taxon>
        <taxon>Thermoproteota</taxon>
        <taxon>Thermoprotei</taxon>
        <taxon>Sulfolobales</taxon>
        <taxon>Sulfolobaceae</taxon>
        <taxon>Saccharolobus</taxon>
    </lineage>
</organism>
<name>A0AAQ4CSS1_9CREN</name>
<reference evidence="6 7" key="1">
    <citation type="journal article" date="2022" name="Microbiol. Resour. Announc.">
        <title>Complete Genome Sequence of the Hyperthermophilic and Acidophilic Archaeon Saccharolobus caldissimus Strain HS-3T.</title>
        <authorList>
            <person name="Sakai H.D."/>
            <person name="Kurosawa N."/>
        </authorList>
    </citation>
    <scope>NUCLEOTIDE SEQUENCE [LARGE SCALE GENOMIC DNA]</scope>
    <source>
        <strain evidence="6 7">JCM32116</strain>
    </source>
</reference>
<keyword evidence="2" id="KW-0479">Metal-binding</keyword>
<dbReference type="AlphaFoldDB" id="A0AAQ4CSS1"/>
<feature type="domain" description="Zinc finger ZPR1-type" evidence="5">
    <location>
        <begin position="13"/>
        <end position="158"/>
    </location>
</feature>
<dbReference type="RefSeq" id="WP_229569218.1">
    <property type="nucleotide sequence ID" value="NZ_AP025226.1"/>
</dbReference>
<dbReference type="PANTHER" id="PTHR10876">
    <property type="entry name" value="ZINC FINGER PROTEIN ZPR1"/>
    <property type="match status" value="1"/>
</dbReference>
<dbReference type="InterPro" id="IPR004457">
    <property type="entry name" value="Znf_ZPR1"/>
</dbReference>
<evidence type="ECO:0000256" key="4">
    <source>
        <dbReference type="ARBA" id="ARBA00022833"/>
    </source>
</evidence>
<protein>
    <recommendedName>
        <fullName evidence="5">Zinc finger ZPR1-type domain-containing protein</fullName>
    </recommendedName>
</protein>
<comment type="similarity">
    <text evidence="1">Belongs to the ZPR1 family.</text>
</comment>
<evidence type="ECO:0000256" key="1">
    <source>
        <dbReference type="ARBA" id="ARBA00008354"/>
    </source>
</evidence>
<dbReference type="SMART" id="SM00709">
    <property type="entry name" value="Zpr1"/>
    <property type="match status" value="1"/>
</dbReference>
<dbReference type="InterPro" id="IPR004470">
    <property type="entry name" value="ZPR1-like_arc"/>
</dbReference>
<keyword evidence="3" id="KW-0863">Zinc-finger</keyword>
<evidence type="ECO:0000256" key="3">
    <source>
        <dbReference type="ARBA" id="ARBA00022771"/>
    </source>
</evidence>
<dbReference type="PANTHER" id="PTHR10876:SF0">
    <property type="entry name" value="ZINC FINGER PROTEIN ZPR1"/>
    <property type="match status" value="1"/>
</dbReference>
<evidence type="ECO:0000313" key="6">
    <source>
        <dbReference type="EMBL" id="BDB98852.1"/>
    </source>
</evidence>
<gene>
    <name evidence="6" type="ORF">SACC_18690</name>
</gene>
<dbReference type="Proteomes" id="UP001319921">
    <property type="component" value="Chromosome"/>
</dbReference>
<dbReference type="Gene3D" id="2.60.120.1040">
    <property type="entry name" value="ZPR1, A/B domain"/>
    <property type="match status" value="1"/>
</dbReference>
<sequence length="172" mass="19597">MIEEPKIIFEETLVCPVCKKNSLKARDYLYETPNTGKLVLSNWVCEECGYRFRDVKPYETYEPKIIELKVEDVEDLNTIVYRSAFAKITIPELEIEVDPAGASQGYITTVEGILEIILDEIGDYCDENCLNKINLAMNGEMKFSLIIEDESGLSFIKSEKAKVKPLIQNIQS</sequence>
<dbReference type="InterPro" id="IPR056180">
    <property type="entry name" value="ZPR1_jr_dom"/>
</dbReference>
<evidence type="ECO:0000259" key="5">
    <source>
        <dbReference type="SMART" id="SM00709"/>
    </source>
</evidence>
<dbReference type="NCBIfam" id="TIGR00340">
    <property type="entry name" value="zpr1_rel"/>
    <property type="match status" value="1"/>
</dbReference>
<dbReference type="InterPro" id="IPR042451">
    <property type="entry name" value="ZPR1_A/B_dom"/>
</dbReference>
<evidence type="ECO:0000313" key="7">
    <source>
        <dbReference type="Proteomes" id="UP001319921"/>
    </source>
</evidence>
<dbReference type="InterPro" id="IPR040141">
    <property type="entry name" value="ZPR1"/>
</dbReference>
<dbReference type="GO" id="GO:0008270">
    <property type="term" value="F:zinc ion binding"/>
    <property type="evidence" value="ECO:0007669"/>
    <property type="project" value="UniProtKB-KW"/>
</dbReference>
<dbReference type="GeneID" id="68866599"/>
<evidence type="ECO:0000256" key="2">
    <source>
        <dbReference type="ARBA" id="ARBA00022723"/>
    </source>
</evidence>
<dbReference type="EMBL" id="AP025226">
    <property type="protein sequence ID" value="BDB98852.1"/>
    <property type="molecule type" value="Genomic_DNA"/>
</dbReference>
<keyword evidence="7" id="KW-1185">Reference proteome</keyword>
<dbReference type="NCBIfam" id="TIGR00310">
    <property type="entry name" value="ZPR1_znf"/>
    <property type="match status" value="1"/>
</dbReference>
<dbReference type="KEGG" id="scas:SACC_18690"/>
<keyword evidence="4" id="KW-0862">Zinc</keyword>
<accession>A0AAQ4CSS1</accession>
<proteinExistence type="inferred from homology"/>
<dbReference type="Pfam" id="PF22794">
    <property type="entry name" value="jr-ZPR1"/>
    <property type="match status" value="1"/>
</dbReference>